<reference evidence="6" key="1">
    <citation type="submission" date="2023-07" db="EMBL/GenBank/DDBJ databases">
        <title>Two novel species in the genus Flavivirga.</title>
        <authorList>
            <person name="Kwon K."/>
        </authorList>
    </citation>
    <scope>NUCLEOTIDE SEQUENCE</scope>
    <source>
        <strain evidence="6">KACC 14158</strain>
    </source>
</reference>
<protein>
    <submittedName>
        <fullName evidence="6">Succinylglutamate desuccinylase/aspartoacylase family protein</fullName>
    </submittedName>
</protein>
<dbReference type="EMBL" id="JAUOEL010000005">
    <property type="protein sequence ID" value="MDO5975426.1"/>
    <property type="molecule type" value="Genomic_DNA"/>
</dbReference>
<feature type="domain" description="Succinylglutamate desuccinylase/Aspartoacylase catalytic" evidence="5">
    <location>
        <begin position="27"/>
        <end position="194"/>
    </location>
</feature>
<dbReference type="InterPro" id="IPR050178">
    <property type="entry name" value="AspA/AstE_fam"/>
</dbReference>
<dbReference type="Pfam" id="PF24827">
    <property type="entry name" value="AstE_AspA_cat"/>
    <property type="match status" value="1"/>
</dbReference>
<evidence type="ECO:0000313" key="7">
    <source>
        <dbReference type="Proteomes" id="UP001176806"/>
    </source>
</evidence>
<keyword evidence="7" id="KW-1185">Reference proteome</keyword>
<organism evidence="6 7">
    <name type="scientific">Flavivirga jejuensis</name>
    <dbReference type="NCBI Taxonomy" id="870487"/>
    <lineage>
        <taxon>Bacteria</taxon>
        <taxon>Pseudomonadati</taxon>
        <taxon>Bacteroidota</taxon>
        <taxon>Flavobacteriia</taxon>
        <taxon>Flavobacteriales</taxon>
        <taxon>Flavobacteriaceae</taxon>
        <taxon>Flavivirga</taxon>
    </lineage>
</organism>
<keyword evidence="3" id="KW-0378">Hydrolase</keyword>
<accession>A0ABT8WQM1</accession>
<evidence type="ECO:0000256" key="1">
    <source>
        <dbReference type="ARBA" id="ARBA00001947"/>
    </source>
</evidence>
<evidence type="ECO:0000256" key="2">
    <source>
        <dbReference type="ARBA" id="ARBA00022723"/>
    </source>
</evidence>
<evidence type="ECO:0000259" key="5">
    <source>
        <dbReference type="Pfam" id="PF24827"/>
    </source>
</evidence>
<dbReference type="PANTHER" id="PTHR15162">
    <property type="entry name" value="ASPARTOACYLASE"/>
    <property type="match status" value="1"/>
</dbReference>
<keyword evidence="2" id="KW-0479">Metal-binding</keyword>
<comment type="cofactor">
    <cofactor evidence="1">
        <name>Zn(2+)</name>
        <dbReference type="ChEBI" id="CHEBI:29105"/>
    </cofactor>
</comment>
<name>A0ABT8WQM1_9FLAO</name>
<evidence type="ECO:0000256" key="4">
    <source>
        <dbReference type="ARBA" id="ARBA00022833"/>
    </source>
</evidence>
<dbReference type="PANTHER" id="PTHR15162:SF7">
    <property type="entry name" value="SUCCINYLGLUTAMATE DESUCCINYLASE"/>
    <property type="match status" value="1"/>
</dbReference>
<dbReference type="RefSeq" id="WP_303302627.1">
    <property type="nucleotide sequence ID" value="NZ_BAABDA010000055.1"/>
</dbReference>
<evidence type="ECO:0000313" key="6">
    <source>
        <dbReference type="EMBL" id="MDO5975426.1"/>
    </source>
</evidence>
<dbReference type="Gene3D" id="3.40.630.10">
    <property type="entry name" value="Zn peptidases"/>
    <property type="match status" value="1"/>
</dbReference>
<dbReference type="Proteomes" id="UP001176806">
    <property type="component" value="Unassembled WGS sequence"/>
</dbReference>
<dbReference type="InterPro" id="IPR055438">
    <property type="entry name" value="AstE_AspA_cat"/>
</dbReference>
<proteinExistence type="predicted"/>
<evidence type="ECO:0000256" key="3">
    <source>
        <dbReference type="ARBA" id="ARBA00022801"/>
    </source>
</evidence>
<dbReference type="SUPFAM" id="SSF53187">
    <property type="entry name" value="Zn-dependent exopeptidases"/>
    <property type="match status" value="1"/>
</dbReference>
<sequence length="398" mass="45563">MIDVYSKARDNSITVKRILGKIEGSKPGSTMVFFGGIHGNETSGIYALKEVLEGIDALKVKGVIYGISGNLKALKLNQRYVDEDLNRLWTKERIEAIKKKVVLNDDESELLELLTILNTILETEKPPFYFIDLHTTSSKTLPFITINDALINRKFSKQFPVPIVLGIEEYLNGPLLSYINELGYVSLGFESGQHDDLSAITNNRAFIYLALVFSGILKAAAVTNFLDHYKQLQTQAANIIDIFEVIYLHKIQSHETFTMINGFKSFQAIDKGIPIAISNSRELKAKYNGRIFMPLYQTKGAEGFFIIRRINPFYLKLSTFLRRTKFDSLLVTLPGVSWLNKDEGVLQVNLKVSRFFVKSFFHLLGYRNKQITRTHLRLNNRERVAKTGIYKKERWFKK</sequence>
<keyword evidence="4" id="KW-0862">Zinc</keyword>
<gene>
    <name evidence="6" type="ORF">Q4Q40_14615</name>
</gene>
<comment type="caution">
    <text evidence="6">The sequence shown here is derived from an EMBL/GenBank/DDBJ whole genome shotgun (WGS) entry which is preliminary data.</text>
</comment>